<sequence>MAFAFPLSVANFMDILPIEAISLATPEQVEINQTGGGEVMQADLAPMLWQGEIKLGEMTPNDAALVTARLDILRPAGRSFYLYDTRRPGPLLDLTGAALGASTPTIHTLAANNRDMRIQGLPVGYRLSVGDYLAFDYGTTVIRRALHRIVSAPAAVPTGGISPTFEVSPMIRPGAAVGASVTLIDAACKALVVPNSINVGVTSKTITNGMSFRFMQTLR</sequence>
<proteinExistence type="predicted"/>
<dbReference type="EMBL" id="BSPP01000005">
    <property type="protein sequence ID" value="GLS86685.1"/>
    <property type="molecule type" value="Genomic_DNA"/>
</dbReference>
<dbReference type="AlphaFoldDB" id="A0AA37TVQ1"/>
<keyword evidence="2" id="KW-1185">Reference proteome</keyword>
<evidence type="ECO:0000313" key="2">
    <source>
        <dbReference type="Proteomes" id="UP001157355"/>
    </source>
</evidence>
<accession>A0AA37TVQ1</accession>
<name>A0AA37TVQ1_9RHOB</name>
<protein>
    <submittedName>
        <fullName evidence="1">Uncharacterized protein</fullName>
    </submittedName>
</protein>
<gene>
    <name evidence="1" type="ORF">GCM10010873_16590</name>
</gene>
<dbReference type="RefSeq" id="WP_284324901.1">
    <property type="nucleotide sequence ID" value="NZ_BSPP01000005.1"/>
</dbReference>
<reference evidence="1 2" key="1">
    <citation type="journal article" date="2014" name="Int. J. Syst. Evol. Microbiol.">
        <title>Complete genome sequence of Corynebacterium casei LMG S-19264T (=DSM 44701T), isolated from a smear-ripened cheese.</title>
        <authorList>
            <consortium name="US DOE Joint Genome Institute (JGI-PGF)"/>
            <person name="Walter F."/>
            <person name="Albersmeier A."/>
            <person name="Kalinowski J."/>
            <person name="Ruckert C."/>
        </authorList>
    </citation>
    <scope>NUCLEOTIDE SEQUENCE [LARGE SCALE GENOMIC DNA]</scope>
    <source>
        <strain evidence="1 2">NBRC 111766</strain>
    </source>
</reference>
<dbReference type="Proteomes" id="UP001157355">
    <property type="component" value="Unassembled WGS sequence"/>
</dbReference>
<evidence type="ECO:0000313" key="1">
    <source>
        <dbReference type="EMBL" id="GLS86685.1"/>
    </source>
</evidence>
<comment type="caution">
    <text evidence="1">The sequence shown here is derived from an EMBL/GenBank/DDBJ whole genome shotgun (WGS) entry which is preliminary data.</text>
</comment>
<organism evidence="1 2">
    <name type="scientific">Cypionkella aquatica</name>
    <dbReference type="NCBI Taxonomy" id="1756042"/>
    <lineage>
        <taxon>Bacteria</taxon>
        <taxon>Pseudomonadati</taxon>
        <taxon>Pseudomonadota</taxon>
        <taxon>Alphaproteobacteria</taxon>
        <taxon>Rhodobacterales</taxon>
        <taxon>Paracoccaceae</taxon>
        <taxon>Cypionkella</taxon>
    </lineage>
</organism>